<evidence type="ECO:0000313" key="1">
    <source>
        <dbReference type="EMBL" id="RRT61410.1"/>
    </source>
</evidence>
<protein>
    <submittedName>
        <fullName evidence="1">Uncharacterized protein</fullName>
    </submittedName>
</protein>
<reference evidence="1 2" key="1">
    <citation type="journal article" date="2014" name="Agronomy (Basel)">
        <title>A Draft Genome Sequence for Ensete ventricosum, the Drought-Tolerant Tree Against Hunger.</title>
        <authorList>
            <person name="Harrison J."/>
            <person name="Moore K.A."/>
            <person name="Paszkiewicz K."/>
            <person name="Jones T."/>
            <person name="Grant M."/>
            <person name="Ambacheew D."/>
            <person name="Muzemil S."/>
            <person name="Studholme D.J."/>
        </authorList>
    </citation>
    <scope>NUCLEOTIDE SEQUENCE [LARGE SCALE GENOMIC DNA]</scope>
</reference>
<accession>A0A426ZBM9</accession>
<comment type="caution">
    <text evidence="1">The sequence shown here is derived from an EMBL/GenBank/DDBJ whole genome shotgun (WGS) entry which is preliminary data.</text>
</comment>
<dbReference type="Proteomes" id="UP000287651">
    <property type="component" value="Unassembled WGS sequence"/>
</dbReference>
<organism evidence="1 2">
    <name type="scientific">Ensete ventricosum</name>
    <name type="common">Abyssinian banana</name>
    <name type="synonym">Musa ensete</name>
    <dbReference type="NCBI Taxonomy" id="4639"/>
    <lineage>
        <taxon>Eukaryota</taxon>
        <taxon>Viridiplantae</taxon>
        <taxon>Streptophyta</taxon>
        <taxon>Embryophyta</taxon>
        <taxon>Tracheophyta</taxon>
        <taxon>Spermatophyta</taxon>
        <taxon>Magnoliopsida</taxon>
        <taxon>Liliopsida</taxon>
        <taxon>Zingiberales</taxon>
        <taxon>Musaceae</taxon>
        <taxon>Ensete</taxon>
    </lineage>
</organism>
<proteinExistence type="predicted"/>
<gene>
    <name evidence="1" type="ORF">B296_00019401</name>
</gene>
<evidence type="ECO:0000313" key="2">
    <source>
        <dbReference type="Proteomes" id="UP000287651"/>
    </source>
</evidence>
<dbReference type="AlphaFoldDB" id="A0A426ZBM9"/>
<sequence length="143" mass="15539">MELQSTRVMRVTTENDGHSDVGDMARCLGSATSAAAAAAASSNSSAMECLSEILLRRQVSALRFPLHPNRPPMSSPNRNLHATDEMDDVITHQGNQQQQQQTKKEMAGLMDTTRRRRIAVGAAGGGGVTGVLLDFHRRVVRDR</sequence>
<name>A0A426ZBM9_ENSVE</name>
<dbReference type="EMBL" id="AMZH03007392">
    <property type="protein sequence ID" value="RRT61410.1"/>
    <property type="molecule type" value="Genomic_DNA"/>
</dbReference>